<organism evidence="2 3">
    <name type="scientific">Halomonas lysinitropha</name>
    <dbReference type="NCBI Taxonomy" id="2607506"/>
    <lineage>
        <taxon>Bacteria</taxon>
        <taxon>Pseudomonadati</taxon>
        <taxon>Pseudomonadota</taxon>
        <taxon>Gammaproteobacteria</taxon>
        <taxon>Oceanospirillales</taxon>
        <taxon>Halomonadaceae</taxon>
        <taxon>Halomonas</taxon>
    </lineage>
</organism>
<dbReference type="RefSeq" id="WP_151443574.1">
    <property type="nucleotide sequence ID" value="NZ_CABVOU010000033.1"/>
</dbReference>
<evidence type="ECO:0000259" key="1">
    <source>
        <dbReference type="Pfam" id="PF09413"/>
    </source>
</evidence>
<name>A0A5K1I376_9GAMM</name>
<evidence type="ECO:0000313" key="3">
    <source>
        <dbReference type="Proteomes" id="UP000326725"/>
    </source>
</evidence>
<sequence>MVPGYIRAFAHSNALLVSHVHNVLTAAGIPAELRNMTLGGGAGELPLGECEPEVWVAPHNHERAEALIHQTLEGTSERPAWTCPGCRERLEGVFDTCWNCGTNRPLGHKES</sequence>
<dbReference type="Pfam" id="PF09413">
    <property type="entry name" value="DUF2007"/>
    <property type="match status" value="1"/>
</dbReference>
<dbReference type="InterPro" id="IPR018551">
    <property type="entry name" value="DUF2007"/>
</dbReference>
<evidence type="ECO:0000313" key="2">
    <source>
        <dbReference type="EMBL" id="VVZ95816.1"/>
    </source>
</evidence>
<dbReference type="EMBL" id="CABVOU010000033">
    <property type="protein sequence ID" value="VVZ95816.1"/>
    <property type="molecule type" value="Genomic_DNA"/>
</dbReference>
<feature type="domain" description="DUF2007" evidence="1">
    <location>
        <begin position="7"/>
        <end position="69"/>
    </location>
</feature>
<protein>
    <recommendedName>
        <fullName evidence="1">DUF2007 domain-containing protein</fullName>
    </recommendedName>
</protein>
<accession>A0A5K1I376</accession>
<proteinExistence type="predicted"/>
<gene>
    <name evidence="2" type="ORF">HALO32_01896</name>
</gene>
<keyword evidence="3" id="KW-1185">Reference proteome</keyword>
<dbReference type="Proteomes" id="UP000326725">
    <property type="component" value="Unassembled WGS sequence"/>
</dbReference>
<dbReference type="AlphaFoldDB" id="A0A5K1I376"/>
<reference evidence="2 3" key="1">
    <citation type="submission" date="2019-09" db="EMBL/GenBank/DDBJ databases">
        <authorList>
            <person name="Criscuolo A."/>
        </authorList>
    </citation>
    <scope>NUCLEOTIDE SEQUENCE [LARGE SCALE GENOMIC DNA]</scope>
    <source>
        <strain evidence="3">3(2)</strain>
    </source>
</reference>